<sequence>MKKSAIIGLPLFFLAVSCGQPQNPAGNENTTENAAAADADITNIAEDSDSVSAGDDIAAASAVAGWAGRWTGPEGLFLDIKPSKDGQPGHFALTIKDNLDTQGDYIGAVQNGTIVFERNGKTETIRPGAGVETGFKYLADKTNCLIVQSGKEGYCR</sequence>
<dbReference type="EMBL" id="CP073910">
    <property type="protein sequence ID" value="QUT04944.1"/>
    <property type="molecule type" value="Genomic_DNA"/>
</dbReference>
<dbReference type="AlphaFoldDB" id="A0A975Q0N9"/>
<gene>
    <name evidence="1" type="ORF">KFK14_18255</name>
</gene>
<accession>A0A975Q0N9</accession>
<name>A0A975Q0N9_9SPHN</name>
<dbReference type="RefSeq" id="WP_212608667.1">
    <property type="nucleotide sequence ID" value="NZ_CP073910.1"/>
</dbReference>
<reference evidence="1" key="1">
    <citation type="submission" date="2021-04" db="EMBL/GenBank/DDBJ databases">
        <title>Isolation of p-tert-butylphenol degrading bacteria Sphingobium phenoxybenzoativorans Tas13 from active sludge.</title>
        <authorList>
            <person name="Li Y."/>
        </authorList>
    </citation>
    <scope>NUCLEOTIDE SEQUENCE</scope>
    <source>
        <strain evidence="1">Tas13</strain>
    </source>
</reference>
<evidence type="ECO:0000313" key="2">
    <source>
        <dbReference type="Proteomes" id="UP000681425"/>
    </source>
</evidence>
<evidence type="ECO:0000313" key="1">
    <source>
        <dbReference type="EMBL" id="QUT04944.1"/>
    </source>
</evidence>
<keyword evidence="2" id="KW-1185">Reference proteome</keyword>
<dbReference type="KEGG" id="spph:KFK14_18255"/>
<evidence type="ECO:0008006" key="3">
    <source>
        <dbReference type="Google" id="ProtNLM"/>
    </source>
</evidence>
<dbReference type="PROSITE" id="PS51257">
    <property type="entry name" value="PROKAR_LIPOPROTEIN"/>
    <property type="match status" value="1"/>
</dbReference>
<dbReference type="Proteomes" id="UP000681425">
    <property type="component" value="Chromosome"/>
</dbReference>
<organism evidence="1 2">
    <name type="scientific">Sphingobium phenoxybenzoativorans</name>
    <dbReference type="NCBI Taxonomy" id="1592790"/>
    <lineage>
        <taxon>Bacteria</taxon>
        <taxon>Pseudomonadati</taxon>
        <taxon>Pseudomonadota</taxon>
        <taxon>Alphaproteobacteria</taxon>
        <taxon>Sphingomonadales</taxon>
        <taxon>Sphingomonadaceae</taxon>
        <taxon>Sphingobium</taxon>
    </lineage>
</organism>
<proteinExistence type="predicted"/>
<protein>
    <recommendedName>
        <fullName evidence="3">Lipoprotein</fullName>
    </recommendedName>
</protein>